<dbReference type="RefSeq" id="YP_009018774.1">
    <property type="nucleotide sequence ID" value="NC_023744.1"/>
</dbReference>
<evidence type="ECO:0008006" key="3">
    <source>
        <dbReference type="Google" id="ProtNLM"/>
    </source>
</evidence>
<dbReference type="KEGG" id="vg:18990084"/>
<dbReference type="GeneID" id="18990084"/>
<keyword evidence="2" id="KW-1185">Reference proteome</keyword>
<proteinExistence type="predicted"/>
<dbReference type="EMBL" id="JN698994">
    <property type="protein sequence ID" value="AER47640.1"/>
    <property type="molecule type" value="Genomic_DNA"/>
</dbReference>
<evidence type="ECO:0000313" key="2">
    <source>
        <dbReference type="Proteomes" id="UP000005857"/>
    </source>
</evidence>
<reference evidence="1 2" key="1">
    <citation type="journal article" date="2012" name="J. Virol.">
        <title>Complete Genome Sequences of 138 Mycobacteriophages.</title>
        <authorList>
            <consortium name="the Science Education Alliance Phage Hunters Advancing Genomics and Evolutionary Science Program"/>
            <consortium name="the KwaZulu-Natal Research Institute for Tuberculosis and HIV Mycobacterial Genetics Course Students"/>
            <consortium name="the Phage Hunters Integrating Research and Education Program"/>
            <person name="Hatfull G.F."/>
        </authorList>
    </citation>
    <scope>NUCLEOTIDE SEQUENCE [LARGE SCALE GENOMIC DNA]</scope>
</reference>
<name>G8I4J6_9CAUD</name>
<accession>G8I4J6</accession>
<protein>
    <recommendedName>
        <fullName evidence="3">Holliday junction resolvase</fullName>
    </recommendedName>
</protein>
<dbReference type="OrthoDB" id="14418at10239"/>
<gene>
    <name evidence="1" type="primary">86</name>
    <name evidence="1" type="ORF">DS6A_86</name>
</gene>
<dbReference type="Proteomes" id="UP000005857">
    <property type="component" value="Segment"/>
</dbReference>
<evidence type="ECO:0000313" key="1">
    <source>
        <dbReference type="EMBL" id="AER47640.1"/>
    </source>
</evidence>
<organism evidence="1 2">
    <name type="scientific">Mycobacterium phage DS6A</name>
    <dbReference type="NCBI Taxonomy" id="45764"/>
    <lineage>
        <taxon>Viruses</taxon>
        <taxon>Duplodnaviria</taxon>
        <taxon>Heunggongvirae</taxon>
        <taxon>Uroviricota</taxon>
        <taxon>Caudoviricetes</taxon>
        <taxon>Hnatkovirus</taxon>
        <taxon>Hnatkovirus DS6A</taxon>
    </lineage>
</organism>
<sequence length="128" mass="13973">MARTNRSARQAGARFEREIADYLADALNDDRIDRRVKRGTNDRGDIGGLRAHGQRIVAECKNTAKLALPAWVAEAHAEAGNDDALVGVVIHKRHGVGDPGRQWVTMTVDDFAALVTGQRHGHRLDVAS</sequence>